<evidence type="ECO:0000313" key="3">
    <source>
        <dbReference type="Proteomes" id="UP000826195"/>
    </source>
</evidence>
<organism evidence="2 3">
    <name type="scientific">Cotesia glomerata</name>
    <name type="common">Lepidopteran parasitic wasp</name>
    <name type="synonym">Apanteles glomeratus</name>
    <dbReference type="NCBI Taxonomy" id="32391"/>
    <lineage>
        <taxon>Eukaryota</taxon>
        <taxon>Metazoa</taxon>
        <taxon>Ecdysozoa</taxon>
        <taxon>Arthropoda</taxon>
        <taxon>Hexapoda</taxon>
        <taxon>Insecta</taxon>
        <taxon>Pterygota</taxon>
        <taxon>Neoptera</taxon>
        <taxon>Endopterygota</taxon>
        <taxon>Hymenoptera</taxon>
        <taxon>Apocrita</taxon>
        <taxon>Ichneumonoidea</taxon>
        <taxon>Braconidae</taxon>
        <taxon>Microgastrinae</taxon>
        <taxon>Cotesia</taxon>
    </lineage>
</organism>
<feature type="compositionally biased region" description="Basic and acidic residues" evidence="1">
    <location>
        <begin position="92"/>
        <end position="101"/>
    </location>
</feature>
<evidence type="ECO:0000256" key="1">
    <source>
        <dbReference type="SAM" id="MobiDB-lite"/>
    </source>
</evidence>
<comment type="caution">
    <text evidence="2">The sequence shown here is derived from an EMBL/GenBank/DDBJ whole genome shotgun (WGS) entry which is preliminary data.</text>
</comment>
<sequence>MLSHEVIIHEDKLGQNWRLEYKRRTINDYRHLLNPNTKPLSRSLLSSVAYHLQTMVLGSITWTLSASRYRAQFLRIPYSALPIRAASRAARSKTERDKAEDKDNDYDCGGKGTKYQDREHLDINGGDRGGRRRHRYRSDGQ</sequence>
<proteinExistence type="predicted"/>
<name>A0AAV7I9I4_COTGL</name>
<feature type="region of interest" description="Disordered" evidence="1">
    <location>
        <begin position="85"/>
        <end position="141"/>
    </location>
</feature>
<protein>
    <submittedName>
        <fullName evidence="2">Uncharacterized protein</fullName>
    </submittedName>
</protein>
<reference evidence="2 3" key="1">
    <citation type="journal article" date="2021" name="J. Hered.">
        <title>A chromosome-level genome assembly of the parasitoid wasp, Cotesia glomerata (Hymenoptera: Braconidae).</title>
        <authorList>
            <person name="Pinto B.J."/>
            <person name="Weis J.J."/>
            <person name="Gamble T."/>
            <person name="Ode P.J."/>
            <person name="Paul R."/>
            <person name="Zaspel J.M."/>
        </authorList>
    </citation>
    <scope>NUCLEOTIDE SEQUENCE [LARGE SCALE GENOMIC DNA]</scope>
    <source>
        <strain evidence="2">CgM1</strain>
    </source>
</reference>
<accession>A0AAV7I9I4</accession>
<dbReference type="AlphaFoldDB" id="A0AAV7I9I4"/>
<evidence type="ECO:0000313" key="2">
    <source>
        <dbReference type="EMBL" id="KAH0546063.1"/>
    </source>
</evidence>
<keyword evidence="3" id="KW-1185">Reference proteome</keyword>
<gene>
    <name evidence="2" type="ORF">KQX54_006232</name>
</gene>
<dbReference type="Proteomes" id="UP000826195">
    <property type="component" value="Unassembled WGS sequence"/>
</dbReference>
<feature type="compositionally biased region" description="Basic residues" evidence="1">
    <location>
        <begin position="130"/>
        <end position="141"/>
    </location>
</feature>
<dbReference type="EMBL" id="JAHXZJ010002237">
    <property type="protein sequence ID" value="KAH0546063.1"/>
    <property type="molecule type" value="Genomic_DNA"/>
</dbReference>